<organism evidence="1">
    <name type="scientific">hydrothermal vent metagenome</name>
    <dbReference type="NCBI Taxonomy" id="652676"/>
    <lineage>
        <taxon>unclassified sequences</taxon>
        <taxon>metagenomes</taxon>
        <taxon>ecological metagenomes</taxon>
    </lineage>
</organism>
<proteinExistence type="predicted"/>
<gene>
    <name evidence="1" type="ORF">MNBD_CHLOROFLEXI01-1078</name>
</gene>
<sequence>MEEQPSGLKLLLSYEVDDNDLQKYQQFVMQRYLPAMQMMGFQISEVWHTAFGEAPNRLVGFVCRDRQTVDDLLENETWLNLNSQLTEFVTDFSYKVVPYQRGVFQM</sequence>
<name>A0A3B0URR1_9ZZZZ</name>
<evidence type="ECO:0000313" key="1">
    <source>
        <dbReference type="EMBL" id="VAW33755.1"/>
    </source>
</evidence>
<dbReference type="AlphaFoldDB" id="A0A3B0URR1"/>
<accession>A0A3B0URR1</accession>
<protein>
    <recommendedName>
        <fullName evidence="2">NIPSNAP domain-containing protein</fullName>
    </recommendedName>
</protein>
<reference evidence="1" key="1">
    <citation type="submission" date="2018-06" db="EMBL/GenBank/DDBJ databases">
        <authorList>
            <person name="Zhirakovskaya E."/>
        </authorList>
    </citation>
    <scope>NUCLEOTIDE SEQUENCE</scope>
</reference>
<dbReference type="EMBL" id="UOEU01000481">
    <property type="protein sequence ID" value="VAW33755.1"/>
    <property type="molecule type" value="Genomic_DNA"/>
</dbReference>
<evidence type="ECO:0008006" key="2">
    <source>
        <dbReference type="Google" id="ProtNLM"/>
    </source>
</evidence>